<dbReference type="Pfam" id="PF01682">
    <property type="entry name" value="DB"/>
    <property type="match status" value="1"/>
</dbReference>
<protein>
    <submittedName>
        <fullName evidence="2">DB module domain-containing protein</fullName>
    </submittedName>
</protein>
<gene>
    <name evidence="2" type="ORF">DdX_12427</name>
</gene>
<evidence type="ECO:0000313" key="3">
    <source>
        <dbReference type="Proteomes" id="UP001201812"/>
    </source>
</evidence>
<evidence type="ECO:0000313" key="2">
    <source>
        <dbReference type="EMBL" id="KAI1707590.1"/>
    </source>
</evidence>
<name>A0AAD4R3S7_9BILA</name>
<feature type="domain" description="Domain of unknown function DB" evidence="1">
    <location>
        <begin position="50"/>
        <end position="139"/>
    </location>
</feature>
<comment type="caution">
    <text evidence="2">The sequence shown here is derived from an EMBL/GenBank/DDBJ whole genome shotgun (WGS) entry which is preliminary data.</text>
</comment>
<dbReference type="Proteomes" id="UP001201812">
    <property type="component" value="Unassembled WGS sequence"/>
</dbReference>
<sequence length="143" mass="16495">MYKFYFITNFVATFAVIVQSDIFVTEKQSIRQANDLIQKATEYLSSIQKCCEEIDEKGLFDCSTLQWRDAAAESLTPDLDQRILKVKMYNKCVGNSADHTECCVGRGVRKDCLDMCNAEHHLSEVEFDPTWWKCTKDMKISLN</sequence>
<keyword evidence="3" id="KW-1185">Reference proteome</keyword>
<accession>A0AAD4R3S7</accession>
<dbReference type="InterPro" id="IPR002602">
    <property type="entry name" value="DB"/>
</dbReference>
<dbReference type="EMBL" id="JAKKPZ010000040">
    <property type="protein sequence ID" value="KAI1707590.1"/>
    <property type="molecule type" value="Genomic_DNA"/>
</dbReference>
<reference evidence="2" key="1">
    <citation type="submission" date="2022-01" db="EMBL/GenBank/DDBJ databases">
        <title>Genome Sequence Resource for Two Populations of Ditylenchus destructor, the Migratory Endoparasitic Phytonematode.</title>
        <authorList>
            <person name="Zhang H."/>
            <person name="Lin R."/>
            <person name="Xie B."/>
        </authorList>
    </citation>
    <scope>NUCLEOTIDE SEQUENCE</scope>
    <source>
        <strain evidence="2">BazhouSP</strain>
    </source>
</reference>
<evidence type="ECO:0000259" key="1">
    <source>
        <dbReference type="Pfam" id="PF01682"/>
    </source>
</evidence>
<organism evidence="2 3">
    <name type="scientific">Ditylenchus destructor</name>
    <dbReference type="NCBI Taxonomy" id="166010"/>
    <lineage>
        <taxon>Eukaryota</taxon>
        <taxon>Metazoa</taxon>
        <taxon>Ecdysozoa</taxon>
        <taxon>Nematoda</taxon>
        <taxon>Chromadorea</taxon>
        <taxon>Rhabditida</taxon>
        <taxon>Tylenchina</taxon>
        <taxon>Tylenchomorpha</taxon>
        <taxon>Sphaerularioidea</taxon>
        <taxon>Anguinidae</taxon>
        <taxon>Anguininae</taxon>
        <taxon>Ditylenchus</taxon>
    </lineage>
</organism>
<dbReference type="AlphaFoldDB" id="A0AAD4R3S7"/>
<proteinExistence type="predicted"/>